<dbReference type="GO" id="GO:0005829">
    <property type="term" value="C:cytosol"/>
    <property type="evidence" value="ECO:0007669"/>
    <property type="project" value="UniProtKB-SubCell"/>
</dbReference>
<dbReference type="RefSeq" id="XP_018586517.1">
    <property type="nucleotide sequence ID" value="XM_018731001.2"/>
</dbReference>
<dbReference type="InterPro" id="IPR008278">
    <property type="entry name" value="4-PPantetheinyl_Trfase_dom"/>
</dbReference>
<comment type="cofactor">
    <cofactor evidence="1">
        <name>Mg(2+)</name>
        <dbReference type="ChEBI" id="CHEBI:18420"/>
    </cofactor>
</comment>
<evidence type="ECO:0000259" key="16">
    <source>
        <dbReference type="Pfam" id="PF22624"/>
    </source>
</evidence>
<dbReference type="PANTHER" id="PTHR12215">
    <property type="entry name" value="PHOSPHOPANTETHEINE TRANSFERASE"/>
    <property type="match status" value="1"/>
</dbReference>
<evidence type="ECO:0000313" key="19">
    <source>
        <dbReference type="Proteomes" id="UP000034805"/>
    </source>
</evidence>
<dbReference type="Gene3D" id="3.90.470.20">
    <property type="entry name" value="4'-phosphopantetheinyl transferase domain"/>
    <property type="match status" value="2"/>
</dbReference>
<evidence type="ECO:0000256" key="1">
    <source>
        <dbReference type="ARBA" id="ARBA00001946"/>
    </source>
</evidence>
<dbReference type="AlphaFoldDB" id="A0A0P7UW08"/>
<feature type="domain" description="4'-phosphopantetheinyl transferase" evidence="15">
    <location>
        <begin position="113"/>
        <end position="233"/>
    </location>
</feature>
<evidence type="ECO:0000256" key="14">
    <source>
        <dbReference type="ARBA" id="ARBA00048794"/>
    </source>
</evidence>
<evidence type="ECO:0000256" key="13">
    <source>
        <dbReference type="ARBA" id="ARBA00048641"/>
    </source>
</evidence>
<evidence type="ECO:0000313" key="20">
    <source>
        <dbReference type="Proteomes" id="UP000694397"/>
    </source>
</evidence>
<dbReference type="Proteomes" id="UP000034805">
    <property type="component" value="Unassembled WGS sequence"/>
</dbReference>
<dbReference type="Proteomes" id="UP000694397">
    <property type="component" value="Chromosome 25"/>
</dbReference>
<dbReference type="RefSeq" id="XP_018586516.1">
    <property type="nucleotide sequence ID" value="XM_018731000.2"/>
</dbReference>
<evidence type="ECO:0000256" key="3">
    <source>
        <dbReference type="ARBA" id="ARBA00006195"/>
    </source>
</evidence>
<comment type="subcellular location">
    <subcellularLocation>
        <location evidence="2">Cytoplasm</location>
        <location evidence="2">Cytosol</location>
    </subcellularLocation>
</comment>
<dbReference type="PANTHER" id="PTHR12215:SF10">
    <property type="entry name" value="L-AMINOADIPATE-SEMIALDEHYDE DEHYDROGENASE-PHOSPHOPANTETHEINYL TRANSFERASE"/>
    <property type="match status" value="1"/>
</dbReference>
<dbReference type="SUPFAM" id="SSF56214">
    <property type="entry name" value="4'-phosphopantetheinyl transferase"/>
    <property type="match status" value="2"/>
</dbReference>
<evidence type="ECO:0000256" key="2">
    <source>
        <dbReference type="ARBA" id="ARBA00004514"/>
    </source>
</evidence>
<comment type="catalytic activity">
    <reaction evidence="14">
        <text>apo-[ACP] + acetyl-CoA = acetyl-[ACP] + adenosine 3',5'-bisphosphate + H(+)</text>
        <dbReference type="Rhea" id="RHEA:46564"/>
        <dbReference type="Rhea" id="RHEA-COMP:9621"/>
        <dbReference type="Rhea" id="RHEA-COMP:9690"/>
        <dbReference type="ChEBI" id="CHEBI:15378"/>
        <dbReference type="ChEBI" id="CHEBI:29999"/>
        <dbReference type="ChEBI" id="CHEBI:57288"/>
        <dbReference type="ChEBI" id="CHEBI:58343"/>
        <dbReference type="ChEBI" id="CHEBI:78446"/>
    </reaction>
    <physiologicalReaction direction="left-to-right" evidence="14">
        <dbReference type="Rhea" id="RHEA:46565"/>
    </physiologicalReaction>
</comment>
<evidence type="ECO:0000259" key="15">
    <source>
        <dbReference type="Pfam" id="PF01648"/>
    </source>
</evidence>
<dbReference type="Pfam" id="PF22624">
    <property type="entry name" value="AASDHPPT_N"/>
    <property type="match status" value="1"/>
</dbReference>
<dbReference type="Ensembl" id="ENSSFOT00015073204.1">
    <property type="protein sequence ID" value="ENSSFOP00015047109.1"/>
    <property type="gene ID" value="ENSSFOG00015028809.1"/>
</dbReference>
<evidence type="ECO:0000256" key="6">
    <source>
        <dbReference type="ARBA" id="ARBA00016301"/>
    </source>
</evidence>
<dbReference type="FunFam" id="3.90.470.20:FF:000006">
    <property type="entry name" value="L-aminoadipate-semialdehyde dehydrogenase-phosphopantetheinyl transferase"/>
    <property type="match status" value="1"/>
</dbReference>
<dbReference type="InterPro" id="IPR050559">
    <property type="entry name" value="P-Pant_transferase_sf"/>
</dbReference>
<comment type="catalytic activity">
    <reaction evidence="13">
        <text>apo-[ACP] + CoA = holo-[ACP] + adenosine 3',5'-bisphosphate + H(+)</text>
        <dbReference type="Rhea" id="RHEA:12068"/>
        <dbReference type="Rhea" id="RHEA-COMP:9685"/>
        <dbReference type="Rhea" id="RHEA-COMP:9690"/>
        <dbReference type="ChEBI" id="CHEBI:15378"/>
        <dbReference type="ChEBI" id="CHEBI:29999"/>
        <dbReference type="ChEBI" id="CHEBI:57287"/>
        <dbReference type="ChEBI" id="CHEBI:58343"/>
        <dbReference type="ChEBI" id="CHEBI:64479"/>
        <dbReference type="EC" id="2.7.8.7"/>
    </reaction>
    <physiologicalReaction direction="left-to-right" evidence="13">
        <dbReference type="Rhea" id="RHEA:12069"/>
    </physiologicalReaction>
</comment>
<dbReference type="Pfam" id="PF01648">
    <property type="entry name" value="ACPS"/>
    <property type="match status" value="1"/>
</dbReference>
<feature type="domain" description="4'-phosphopantetheinyl transferase N-terminal" evidence="16">
    <location>
        <begin position="12"/>
        <end position="110"/>
    </location>
</feature>
<reference evidence="18" key="3">
    <citation type="submission" date="2025-05" db="UniProtKB">
        <authorList>
            <consortium name="Ensembl"/>
        </authorList>
    </citation>
    <scope>IDENTIFICATION</scope>
</reference>
<dbReference type="GO" id="GO:0000287">
    <property type="term" value="F:magnesium ion binding"/>
    <property type="evidence" value="ECO:0007669"/>
    <property type="project" value="InterPro"/>
</dbReference>
<keyword evidence="10" id="KW-0460">Magnesium</keyword>
<evidence type="ECO:0000256" key="11">
    <source>
        <dbReference type="ARBA" id="ARBA00030484"/>
    </source>
</evidence>
<keyword evidence="9" id="KW-0479">Metal-binding</keyword>
<comment type="similarity">
    <text evidence="3">Belongs to the P-Pant transferase superfamily. AcpS family.</text>
</comment>
<evidence type="ECO:0000256" key="4">
    <source>
        <dbReference type="ARBA" id="ARBA00011245"/>
    </source>
</evidence>
<dbReference type="EC" id="2.7.8.7" evidence="5"/>
<dbReference type="EMBL" id="JARO02001861">
    <property type="protein sequence ID" value="KPP74221.1"/>
    <property type="molecule type" value="Genomic_DNA"/>
</dbReference>
<sequence>MEGARWAFRCGSWTPSRREWLFAARCVQREEKERIGRFVFAKDAKAAMAGRLLIRKLLCEKMGVTWDEIHLERTAKGKPFLASPAPLSPSDRWSFNISHQGDFAVLAAECGLQVGVDVMKTRQPGRSSVPDFFRIMKRQFTDHEWAVIKGAGSEWMQLDMFHRHWALKESFIKAIGIGVGFDLRRVEFHVSPVHMQQGQVYRETRMCVDSKQEDTSWVFEESLLDQDHHVAVALGKVEEMNRDGLQEGDNSWISRIPPPQQFKVLCFSDLISGAIPIEDEDTDYWEDFQKKKEDPGS</sequence>
<gene>
    <name evidence="18" type="primary">AASDHPPT</name>
    <name evidence="17" type="ORF">Z043_106634</name>
</gene>
<dbReference type="OrthoDB" id="26719at2759"/>
<evidence type="ECO:0000256" key="7">
    <source>
        <dbReference type="ARBA" id="ARBA00022490"/>
    </source>
</evidence>
<dbReference type="GO" id="GO:0019878">
    <property type="term" value="P:lysine biosynthetic process via aminoadipic acid"/>
    <property type="evidence" value="ECO:0007669"/>
    <property type="project" value="TreeGrafter"/>
</dbReference>
<organism evidence="17 19">
    <name type="scientific">Scleropages formosus</name>
    <name type="common">Asian bonytongue</name>
    <name type="synonym">Osteoglossum formosum</name>
    <dbReference type="NCBI Taxonomy" id="113540"/>
    <lineage>
        <taxon>Eukaryota</taxon>
        <taxon>Metazoa</taxon>
        <taxon>Chordata</taxon>
        <taxon>Craniata</taxon>
        <taxon>Vertebrata</taxon>
        <taxon>Euteleostomi</taxon>
        <taxon>Actinopterygii</taxon>
        <taxon>Neopterygii</taxon>
        <taxon>Teleostei</taxon>
        <taxon>Osteoglossocephala</taxon>
        <taxon>Osteoglossomorpha</taxon>
        <taxon>Osteoglossiformes</taxon>
        <taxon>Osteoglossidae</taxon>
        <taxon>Scleropages</taxon>
    </lineage>
</organism>
<evidence type="ECO:0000256" key="5">
    <source>
        <dbReference type="ARBA" id="ARBA00013172"/>
    </source>
</evidence>
<evidence type="ECO:0000256" key="12">
    <source>
        <dbReference type="ARBA" id="ARBA00033443"/>
    </source>
</evidence>
<dbReference type="GeneID" id="108921514"/>
<evidence type="ECO:0000313" key="18">
    <source>
        <dbReference type="Ensembl" id="ENSSFOP00015047109.1"/>
    </source>
</evidence>
<dbReference type="InterPro" id="IPR037143">
    <property type="entry name" value="4-PPantetheinyl_Trfase_dom_sf"/>
</dbReference>
<evidence type="ECO:0000256" key="8">
    <source>
        <dbReference type="ARBA" id="ARBA00022679"/>
    </source>
</evidence>
<protein>
    <recommendedName>
        <fullName evidence="6">L-aminoadipate-semialdehyde dehydrogenase-phosphopantetheinyl transferase</fullName>
        <ecNumber evidence="5">2.7.8.7</ecNumber>
    </recommendedName>
    <alternativeName>
        <fullName evidence="11">4'-phosphopantetheinyl transferase</fullName>
    </alternativeName>
    <alternativeName>
        <fullName evidence="12">Alpha-aminoadipic semialdehyde dehydrogenase-phosphopantetheinyl transferase</fullName>
    </alternativeName>
</protein>
<keyword evidence="8 17" id="KW-0808">Transferase</keyword>
<comment type="subunit">
    <text evidence="4">Monomer.</text>
</comment>
<evidence type="ECO:0000313" key="17">
    <source>
        <dbReference type="EMBL" id="KPP74221.1"/>
    </source>
</evidence>
<proteinExistence type="inferred from homology"/>
<dbReference type="KEGG" id="sfm:108921514"/>
<dbReference type="CTD" id="60496"/>
<dbReference type="GeneTree" id="ENSGT00390000004663"/>
<dbReference type="InterPro" id="IPR055066">
    <property type="entry name" value="AASDHPPT_N"/>
</dbReference>
<keyword evidence="20" id="KW-1185">Reference proteome</keyword>
<evidence type="ECO:0000256" key="9">
    <source>
        <dbReference type="ARBA" id="ARBA00022723"/>
    </source>
</evidence>
<dbReference type="GO" id="GO:0008897">
    <property type="term" value="F:holo-[acyl-carrier-protein] synthase activity"/>
    <property type="evidence" value="ECO:0007669"/>
    <property type="project" value="UniProtKB-EC"/>
</dbReference>
<accession>A0A0P7UW08</accession>
<reference evidence="17 19" key="1">
    <citation type="submission" date="2015-08" db="EMBL/GenBank/DDBJ databases">
        <title>The genome of the Asian arowana (Scleropages formosus).</title>
        <authorList>
            <person name="Tan M.H."/>
            <person name="Gan H.M."/>
            <person name="Croft L.J."/>
            <person name="Austin C.M."/>
        </authorList>
    </citation>
    <scope>NUCLEOTIDE SEQUENCE [LARGE SCALE GENOMIC DNA]</scope>
    <source>
        <strain evidence="17">Aro1</strain>
    </source>
</reference>
<evidence type="ECO:0000256" key="10">
    <source>
        <dbReference type="ARBA" id="ARBA00022842"/>
    </source>
</evidence>
<reference evidence="18 20" key="2">
    <citation type="submission" date="2019-04" db="EMBL/GenBank/DDBJ databases">
        <authorList>
            <consortium name="Wellcome Sanger Institute Data Sharing"/>
        </authorList>
    </citation>
    <scope>NUCLEOTIDE SEQUENCE [LARGE SCALE GENOMIC DNA]</scope>
</reference>
<name>A0A0P7UW08_SCLFO</name>
<dbReference type="STRING" id="113540.ENSSFOP00015047109"/>
<keyword evidence="7" id="KW-0963">Cytoplasm</keyword>